<accession>A0A370L858</accession>
<sequence length="301" mass="31913">MSFGPLDAEPAPRRLWPALLRWAMAALVVISAHGSLAWFALSWRPNEAAAGAPEPAVMIELAAVSVAPESAPSELPPAPQPTETEPEPTPPEPEPEPVKEPEPPPPEPVPEPEPEPVKLPEPEIKLPELPQLPEPAAVLAPPPPPKIEKPKVVERKPVPPKPKPKLVERRKPVERQKPKMEQAAAPPPSAAAAAAPSSAIASLGRAEATPDEMAAWRGRVSAHISRFARQVQRRVPSVVIVPIAFSVDRGGQMLVARLARSSGDAELDAAALAILQRANPVPAPPAGRGTIALTIPVRFTP</sequence>
<feature type="compositionally biased region" description="Basic and acidic residues" evidence="5">
    <location>
        <begin position="146"/>
        <end position="157"/>
    </location>
</feature>
<dbReference type="InterPro" id="IPR037682">
    <property type="entry name" value="TonB_C"/>
</dbReference>
<dbReference type="Proteomes" id="UP000255207">
    <property type="component" value="Unassembled WGS sequence"/>
</dbReference>
<dbReference type="EMBL" id="QQTP01000004">
    <property type="protein sequence ID" value="RDJ26225.1"/>
    <property type="molecule type" value="Genomic_DNA"/>
</dbReference>
<feature type="domain" description="TonB C-terminal" evidence="7">
    <location>
        <begin position="213"/>
        <end position="301"/>
    </location>
</feature>
<reference evidence="9" key="1">
    <citation type="submission" date="2018-07" db="EMBL/GenBank/DDBJ databases">
        <authorList>
            <person name="Safronova V.I."/>
            <person name="Chirak E.R."/>
            <person name="Sazanova A.L."/>
        </authorList>
    </citation>
    <scope>NUCLEOTIDE SEQUENCE [LARGE SCALE GENOMIC DNA]</scope>
    <source>
        <strain evidence="9">RCAM04685</strain>
    </source>
</reference>
<organism evidence="8 9">
    <name type="scientific">Bosea caraganae</name>
    <dbReference type="NCBI Taxonomy" id="2763117"/>
    <lineage>
        <taxon>Bacteria</taxon>
        <taxon>Pseudomonadati</taxon>
        <taxon>Pseudomonadota</taxon>
        <taxon>Alphaproteobacteria</taxon>
        <taxon>Hyphomicrobiales</taxon>
        <taxon>Boseaceae</taxon>
        <taxon>Bosea</taxon>
    </lineage>
</organism>
<evidence type="ECO:0000256" key="2">
    <source>
        <dbReference type="ARBA" id="ARBA00022692"/>
    </source>
</evidence>
<keyword evidence="2 6" id="KW-0812">Transmembrane</keyword>
<dbReference type="SUPFAM" id="SSF74653">
    <property type="entry name" value="TolA/TonB C-terminal domain"/>
    <property type="match status" value="1"/>
</dbReference>
<dbReference type="PRINTS" id="PR01217">
    <property type="entry name" value="PRICHEXTENSN"/>
</dbReference>
<evidence type="ECO:0000313" key="8">
    <source>
        <dbReference type="EMBL" id="RDJ26225.1"/>
    </source>
</evidence>
<protein>
    <submittedName>
        <fullName evidence="8">TonB family protein</fullName>
    </submittedName>
</protein>
<dbReference type="NCBIfam" id="TIGR01352">
    <property type="entry name" value="tonB_Cterm"/>
    <property type="match status" value="1"/>
</dbReference>
<evidence type="ECO:0000256" key="1">
    <source>
        <dbReference type="ARBA" id="ARBA00004167"/>
    </source>
</evidence>
<evidence type="ECO:0000259" key="7">
    <source>
        <dbReference type="PROSITE" id="PS52015"/>
    </source>
</evidence>
<feature type="region of interest" description="Disordered" evidence="5">
    <location>
        <begin position="134"/>
        <end position="195"/>
    </location>
</feature>
<keyword evidence="9" id="KW-1185">Reference proteome</keyword>
<evidence type="ECO:0000313" key="9">
    <source>
        <dbReference type="Proteomes" id="UP000255207"/>
    </source>
</evidence>
<keyword evidence="4 6" id="KW-0472">Membrane</keyword>
<keyword evidence="3 6" id="KW-1133">Transmembrane helix</keyword>
<feature type="transmembrane region" description="Helical" evidence="6">
    <location>
        <begin position="20"/>
        <end position="41"/>
    </location>
</feature>
<feature type="region of interest" description="Disordered" evidence="5">
    <location>
        <begin position="67"/>
        <end position="121"/>
    </location>
</feature>
<evidence type="ECO:0000256" key="5">
    <source>
        <dbReference type="SAM" id="MobiDB-lite"/>
    </source>
</evidence>
<name>A0A370L858_9HYPH</name>
<dbReference type="InterPro" id="IPR006260">
    <property type="entry name" value="TonB/TolA_C"/>
</dbReference>
<feature type="compositionally biased region" description="Basic and acidic residues" evidence="5">
    <location>
        <begin position="165"/>
        <end position="180"/>
    </location>
</feature>
<proteinExistence type="predicted"/>
<gene>
    <name evidence="8" type="ORF">DWE98_10340</name>
</gene>
<dbReference type="AlphaFoldDB" id="A0A370L858"/>
<dbReference type="PROSITE" id="PS52015">
    <property type="entry name" value="TONB_CTD"/>
    <property type="match status" value="1"/>
</dbReference>
<dbReference type="GO" id="GO:0055085">
    <property type="term" value="P:transmembrane transport"/>
    <property type="evidence" value="ECO:0007669"/>
    <property type="project" value="InterPro"/>
</dbReference>
<dbReference type="OrthoDB" id="7433592at2"/>
<dbReference type="Gene3D" id="3.30.1150.10">
    <property type="match status" value="1"/>
</dbReference>
<evidence type="ECO:0000256" key="4">
    <source>
        <dbReference type="ARBA" id="ARBA00023136"/>
    </source>
</evidence>
<dbReference type="GO" id="GO:0016020">
    <property type="term" value="C:membrane"/>
    <property type="evidence" value="ECO:0007669"/>
    <property type="project" value="UniProtKB-SubCell"/>
</dbReference>
<dbReference type="RefSeq" id="WP_114829157.1">
    <property type="nucleotide sequence ID" value="NZ_QQTO01000022.1"/>
</dbReference>
<comment type="caution">
    <text evidence="8">The sequence shown here is derived from an EMBL/GenBank/DDBJ whole genome shotgun (WGS) entry which is preliminary data.</text>
</comment>
<dbReference type="Pfam" id="PF13103">
    <property type="entry name" value="TonB_2"/>
    <property type="match status" value="1"/>
</dbReference>
<evidence type="ECO:0000256" key="6">
    <source>
        <dbReference type="SAM" id="Phobius"/>
    </source>
</evidence>
<evidence type="ECO:0000256" key="3">
    <source>
        <dbReference type="ARBA" id="ARBA00022989"/>
    </source>
</evidence>
<comment type="subcellular location">
    <subcellularLocation>
        <location evidence="1">Membrane</location>
        <topology evidence="1">Single-pass membrane protein</topology>
    </subcellularLocation>
</comment>